<dbReference type="KEGG" id="tcl:Tchl_2848"/>
<accession>A0A1H5Z1P1</accession>
<dbReference type="RefSeq" id="WP_157110122.1">
    <property type="nucleotide sequence ID" value="NZ_CP018839.1"/>
</dbReference>
<evidence type="ECO:0000313" key="1">
    <source>
        <dbReference type="EMBL" id="APR05671.1"/>
    </source>
</evidence>
<name>A0A1H5Z1P1_9RHOO</name>
<sequence length="54" mass="5833">MKPTATKTIGEFRAATTHLPNDTPLMVDTGGGYSAPEFYVTEEGLLFDPFPQGD</sequence>
<evidence type="ECO:0000313" key="2">
    <source>
        <dbReference type="Proteomes" id="UP000185739"/>
    </source>
</evidence>
<gene>
    <name evidence="1" type="ORF">Tchl_2848</name>
</gene>
<organism evidence="1 2">
    <name type="scientific">Thauera chlorobenzoica</name>
    <dbReference type="NCBI Taxonomy" id="96773"/>
    <lineage>
        <taxon>Bacteria</taxon>
        <taxon>Pseudomonadati</taxon>
        <taxon>Pseudomonadota</taxon>
        <taxon>Betaproteobacteria</taxon>
        <taxon>Rhodocyclales</taxon>
        <taxon>Zoogloeaceae</taxon>
        <taxon>Thauera</taxon>
    </lineage>
</organism>
<keyword evidence="2" id="KW-1185">Reference proteome</keyword>
<dbReference type="STRING" id="96773.Tchl_2848"/>
<dbReference type="Proteomes" id="UP000185739">
    <property type="component" value="Chromosome"/>
</dbReference>
<reference evidence="1 2" key="1">
    <citation type="submission" date="2016-12" db="EMBL/GenBank/DDBJ databases">
        <title>Complete genome sequence of Thauera chlorobenzoica, a Betaproteobacterium degrading haloaromatics anaerobically to CO2 and halides.</title>
        <authorList>
            <person name="Goris T."/>
            <person name="Mergelsberg M."/>
            <person name="Boll M."/>
        </authorList>
    </citation>
    <scope>NUCLEOTIDE SEQUENCE [LARGE SCALE GENOMIC DNA]</scope>
    <source>
        <strain evidence="1 2">3CB1</strain>
    </source>
</reference>
<protein>
    <submittedName>
        <fullName evidence="1">Uncharacterized protein</fullName>
    </submittedName>
</protein>
<dbReference type="AlphaFoldDB" id="A0A1H5Z1P1"/>
<proteinExistence type="predicted"/>
<dbReference type="EMBL" id="CP018839">
    <property type="protein sequence ID" value="APR05671.1"/>
    <property type="molecule type" value="Genomic_DNA"/>
</dbReference>